<feature type="transmembrane region" description="Helical" evidence="1">
    <location>
        <begin position="12"/>
        <end position="33"/>
    </location>
</feature>
<evidence type="ECO:0000313" key="2">
    <source>
        <dbReference type="EMBL" id="GCA67600.1"/>
    </source>
</evidence>
<comment type="caution">
    <text evidence="2">The sequence shown here is derived from an EMBL/GenBank/DDBJ whole genome shotgun (WGS) entry which is preliminary data.</text>
</comment>
<evidence type="ECO:0000256" key="1">
    <source>
        <dbReference type="SAM" id="Phobius"/>
    </source>
</evidence>
<keyword evidence="3" id="KW-1185">Reference proteome</keyword>
<gene>
    <name evidence="2" type="ORF">KGMB01110_20360</name>
</gene>
<dbReference type="RefSeq" id="WP_119298206.1">
    <property type="nucleotide sequence ID" value="NZ_BHGK01000001.1"/>
</dbReference>
<evidence type="ECO:0000313" key="3">
    <source>
        <dbReference type="Proteomes" id="UP000265643"/>
    </source>
</evidence>
<feature type="transmembrane region" description="Helical" evidence="1">
    <location>
        <begin position="77"/>
        <end position="99"/>
    </location>
</feature>
<dbReference type="Proteomes" id="UP000265643">
    <property type="component" value="Unassembled WGS sequence"/>
</dbReference>
<feature type="transmembrane region" description="Helical" evidence="1">
    <location>
        <begin position="39"/>
        <end position="57"/>
    </location>
</feature>
<keyword evidence="1" id="KW-1133">Transmembrane helix</keyword>
<sequence>MAKKNYEDFPLSLAVFDVVPVLLFGAAVIFIGVRFENTWFRIGSVLCALGGTGKVIWKVIIAATKKDIVWMNRQMRVMMPLGFLGMIAGLIAGIQSGAVKWPVIKGMVCSLPAGGFFAVTVLGMICMGIFAGKLDSTKVRSNWIEQTTNAIAQGCFLLGVVSCILK</sequence>
<reference evidence="3" key="1">
    <citation type="submission" date="2018-09" db="EMBL/GenBank/DDBJ databases">
        <title>Draft Genome Sequence of Mediterraneibacter sp. KCTC 15684.</title>
        <authorList>
            <person name="Kim J.S."/>
            <person name="Han K.I."/>
            <person name="Suh M.K."/>
            <person name="Lee K.C."/>
            <person name="Eom M.K."/>
            <person name="Lee J.H."/>
            <person name="Park S.H."/>
            <person name="Kang S.W."/>
            <person name="Park J.E."/>
            <person name="Oh B.S."/>
            <person name="Yu S.Y."/>
            <person name="Choi S.H."/>
            <person name="Lee D.H."/>
            <person name="Yoon H."/>
            <person name="Kim B."/>
            <person name="Yang S.J."/>
            <person name="Lee J.S."/>
        </authorList>
    </citation>
    <scope>NUCLEOTIDE SEQUENCE [LARGE SCALE GENOMIC DNA]</scope>
    <source>
        <strain evidence="3">KCTC 15684</strain>
    </source>
</reference>
<proteinExistence type="predicted"/>
<organism evidence="2 3">
    <name type="scientific">Mediterraneibacter butyricigenes</name>
    <dbReference type="NCBI Taxonomy" id="2316025"/>
    <lineage>
        <taxon>Bacteria</taxon>
        <taxon>Bacillati</taxon>
        <taxon>Bacillota</taxon>
        <taxon>Clostridia</taxon>
        <taxon>Lachnospirales</taxon>
        <taxon>Lachnospiraceae</taxon>
        <taxon>Mediterraneibacter</taxon>
    </lineage>
</organism>
<dbReference type="AlphaFoldDB" id="A0A391P347"/>
<keyword evidence="1" id="KW-0472">Membrane</keyword>
<name>A0A391P347_9FIRM</name>
<dbReference type="EMBL" id="BHGK01000001">
    <property type="protein sequence ID" value="GCA67600.1"/>
    <property type="molecule type" value="Genomic_DNA"/>
</dbReference>
<keyword evidence="1" id="KW-0812">Transmembrane</keyword>
<protein>
    <submittedName>
        <fullName evidence="2">Uncharacterized protein</fullName>
    </submittedName>
</protein>
<accession>A0A391P347</accession>
<feature type="transmembrane region" description="Helical" evidence="1">
    <location>
        <begin position="111"/>
        <end position="131"/>
    </location>
</feature>